<evidence type="ECO:0000313" key="4">
    <source>
        <dbReference type="Proteomes" id="UP000223071"/>
    </source>
</evidence>
<dbReference type="Proteomes" id="UP000223071">
    <property type="component" value="Unassembled WGS sequence"/>
</dbReference>
<evidence type="ECO:0000259" key="2">
    <source>
        <dbReference type="Pfam" id="PF16113"/>
    </source>
</evidence>
<protein>
    <submittedName>
        <fullName evidence="3">Enoyl-CoA hydratase</fullName>
    </submittedName>
</protein>
<feature type="domain" description="Enoyl-CoA hydratase/isomerase" evidence="2">
    <location>
        <begin position="16"/>
        <end position="214"/>
    </location>
</feature>
<dbReference type="AlphaFoldDB" id="A0A2A9HD44"/>
<evidence type="ECO:0000313" key="3">
    <source>
        <dbReference type="EMBL" id="PFG73050.1"/>
    </source>
</evidence>
<keyword evidence="4" id="KW-1185">Reference proteome</keyword>
<dbReference type="EMBL" id="PDJQ01000001">
    <property type="protein sequence ID" value="PFG73050.1"/>
    <property type="molecule type" value="Genomic_DNA"/>
</dbReference>
<dbReference type="PROSITE" id="PS00166">
    <property type="entry name" value="ENOYL_COA_HYDRATASE"/>
    <property type="match status" value="1"/>
</dbReference>
<dbReference type="SUPFAM" id="SSF52096">
    <property type="entry name" value="ClpP/crotonase"/>
    <property type="match status" value="1"/>
</dbReference>
<dbReference type="Pfam" id="PF16113">
    <property type="entry name" value="ECH_2"/>
    <property type="match status" value="1"/>
</dbReference>
<comment type="caution">
    <text evidence="3">The sequence shown here is derived from an EMBL/GenBank/DDBJ whole genome shotgun (WGS) entry which is preliminary data.</text>
</comment>
<sequence length="299" mass="33423">MKDYRDILTIKQQRHGIIQLNRPEKMNALSHNLRAELFDALKDFEMDPEVRTIIIRGSGRAFSAGYDLSGVSQTSDDRDYVEKRSGLPNVGPIHPGQGQWPQHLLSGYWQIWECTKPVIAQVHGYCLAGGTELASMCDLMVVAEDAIIGYPPVRAMTPVDIIYHPWHMHMRKVRELLYTGDSVTGREAVELGWANRAVPIDRLCEVTESLAERIANIDGPMLQMTKRQINRVYEIMGFRTSLQVGGDIQELGRVRPGGETFGRIARENGLKAALDWRDGPFGDYGAAPPDAPKPAAATW</sequence>
<dbReference type="InterPro" id="IPR029045">
    <property type="entry name" value="ClpP/crotonase-like_dom_sf"/>
</dbReference>
<dbReference type="PANTHER" id="PTHR43802:SF1">
    <property type="entry name" value="IP11341P-RELATED"/>
    <property type="match status" value="1"/>
</dbReference>
<reference evidence="3 4" key="1">
    <citation type="submission" date="2017-09" db="EMBL/GenBank/DDBJ databases">
        <title>Sequencing the genomes of two abundant thermophiles in Great Basin hot springs: Thermocrinis jamiesonii and novel Chloroflexi Thermoflexus hugenholtzii.</title>
        <authorList>
            <person name="Hedlund B."/>
        </authorList>
    </citation>
    <scope>NUCLEOTIDE SEQUENCE [LARGE SCALE GENOMIC DNA]</scope>
    <source>
        <strain evidence="3 4">G233</strain>
    </source>
</reference>
<dbReference type="CDD" id="cd06558">
    <property type="entry name" value="crotonase-like"/>
    <property type="match status" value="1"/>
</dbReference>
<dbReference type="GO" id="GO:0003824">
    <property type="term" value="F:catalytic activity"/>
    <property type="evidence" value="ECO:0007669"/>
    <property type="project" value="InterPro"/>
</dbReference>
<dbReference type="InterPro" id="IPR045004">
    <property type="entry name" value="ECH_dom"/>
</dbReference>
<dbReference type="PANTHER" id="PTHR43802">
    <property type="entry name" value="ENOYL-COA HYDRATASE"/>
    <property type="match status" value="1"/>
</dbReference>
<gene>
    <name evidence="3" type="ORF">A9A59_0243</name>
</gene>
<accession>A0A2A9HD44</accession>
<organism evidence="3 4">
    <name type="scientific">Tepidiforma thermophila (strain KCTC 52669 / CGMCC 1.13589 / G233)</name>
    <dbReference type="NCBI Taxonomy" id="2761530"/>
    <lineage>
        <taxon>Bacteria</taxon>
        <taxon>Bacillati</taxon>
        <taxon>Chloroflexota</taxon>
        <taxon>Tepidiformia</taxon>
        <taxon>Tepidiformales</taxon>
        <taxon>Tepidiformaceae</taxon>
        <taxon>Tepidiforma</taxon>
    </lineage>
</organism>
<dbReference type="InterPro" id="IPR018376">
    <property type="entry name" value="Enoyl-CoA_hyd/isom_CS"/>
</dbReference>
<evidence type="ECO:0000256" key="1">
    <source>
        <dbReference type="ARBA" id="ARBA00005254"/>
    </source>
</evidence>
<dbReference type="RefSeq" id="WP_098502534.1">
    <property type="nucleotide sequence ID" value="NZ_PDJQ01000001.1"/>
</dbReference>
<comment type="similarity">
    <text evidence="1">Belongs to the enoyl-CoA hydratase/isomerase family.</text>
</comment>
<name>A0A2A9HD44_TEPT2</name>
<dbReference type="Gene3D" id="3.90.226.10">
    <property type="entry name" value="2-enoyl-CoA Hydratase, Chain A, domain 1"/>
    <property type="match status" value="1"/>
</dbReference>
<proteinExistence type="inferred from homology"/>